<accession>A0A0F9WGJ2</accession>
<sequence length="127" mass="14672">MNPLIYLRTLIIKELKMQDLKIGDKVDLVDGRYAFGIKGGEFTNSCNKYERNGLTILATGLRVLKDYCWEANHETCSDVLVTNGQGDYWFTRMEYLRPCKRIIVIDGQTIEISDESFENLKRQLLEG</sequence>
<dbReference type="EMBL" id="LAZR01000278">
    <property type="protein sequence ID" value="KKN77478.1"/>
    <property type="molecule type" value="Genomic_DNA"/>
</dbReference>
<protein>
    <submittedName>
        <fullName evidence="1">Uncharacterized protein</fullName>
    </submittedName>
</protein>
<evidence type="ECO:0000313" key="1">
    <source>
        <dbReference type="EMBL" id="KKN77478.1"/>
    </source>
</evidence>
<gene>
    <name evidence="1" type="ORF">LCGC14_0360370</name>
</gene>
<reference evidence="1" key="1">
    <citation type="journal article" date="2015" name="Nature">
        <title>Complex archaea that bridge the gap between prokaryotes and eukaryotes.</title>
        <authorList>
            <person name="Spang A."/>
            <person name="Saw J.H."/>
            <person name="Jorgensen S.L."/>
            <person name="Zaremba-Niedzwiedzka K."/>
            <person name="Martijn J."/>
            <person name="Lind A.E."/>
            <person name="van Eijk R."/>
            <person name="Schleper C."/>
            <person name="Guy L."/>
            <person name="Ettema T.J."/>
        </authorList>
    </citation>
    <scope>NUCLEOTIDE SEQUENCE</scope>
</reference>
<dbReference type="AlphaFoldDB" id="A0A0F9WGJ2"/>
<name>A0A0F9WGJ2_9ZZZZ</name>
<comment type="caution">
    <text evidence="1">The sequence shown here is derived from an EMBL/GenBank/DDBJ whole genome shotgun (WGS) entry which is preliminary data.</text>
</comment>
<proteinExistence type="predicted"/>
<organism evidence="1">
    <name type="scientific">marine sediment metagenome</name>
    <dbReference type="NCBI Taxonomy" id="412755"/>
    <lineage>
        <taxon>unclassified sequences</taxon>
        <taxon>metagenomes</taxon>
        <taxon>ecological metagenomes</taxon>
    </lineage>
</organism>